<proteinExistence type="predicted"/>
<gene>
    <name evidence="1" type="ORF">EA457_10495</name>
</gene>
<sequence length="71" mass="8269">MKIKTFYQYNNESPEEFDTKVNQFIQLVRVLDIISNSASGGSSDCLVPRSTITVVYEEKNYFNDYLVSKKY</sequence>
<dbReference type="AlphaFoldDB" id="A0A9X7SFH2"/>
<accession>A0A9X7SFH2</accession>
<reference evidence="1 2" key="1">
    <citation type="submission" date="2018-10" db="EMBL/GenBank/DDBJ databases">
        <title>Comparative Genomics Analysis of the Streptococcus dysgalactiae subspecies dysgalactiae.</title>
        <authorList>
            <person name="Koh T.H."/>
            <person name="Abdul Rahman N."/>
            <person name="Sessions O.M."/>
        </authorList>
    </citation>
    <scope>NUCLEOTIDE SEQUENCE [LARGE SCALE GENOMIC DNA]</scope>
    <source>
        <strain evidence="1 2">DB60705-15</strain>
    </source>
</reference>
<evidence type="ECO:0000313" key="1">
    <source>
        <dbReference type="EMBL" id="QGH02923.1"/>
    </source>
</evidence>
<dbReference type="Proteomes" id="UP000347383">
    <property type="component" value="Chromosome"/>
</dbReference>
<organism evidence="1 2">
    <name type="scientific">Streptococcus dysgalactiae subsp. dysgalactiae</name>
    <dbReference type="NCBI Taxonomy" id="99822"/>
    <lineage>
        <taxon>Bacteria</taxon>
        <taxon>Bacillati</taxon>
        <taxon>Bacillota</taxon>
        <taxon>Bacilli</taxon>
        <taxon>Lactobacillales</taxon>
        <taxon>Streptococcaceae</taxon>
        <taxon>Streptococcus</taxon>
    </lineage>
</organism>
<evidence type="ECO:0000313" key="2">
    <source>
        <dbReference type="Proteomes" id="UP000347383"/>
    </source>
</evidence>
<dbReference type="EMBL" id="CP033165">
    <property type="protein sequence ID" value="QGH02923.1"/>
    <property type="molecule type" value="Genomic_DNA"/>
</dbReference>
<protein>
    <recommendedName>
        <fullName evidence="3">Phage protein</fullName>
    </recommendedName>
</protein>
<dbReference type="RefSeq" id="WP_155778637.1">
    <property type="nucleotide sequence ID" value="NZ_CP033165.1"/>
</dbReference>
<name>A0A9X7SFH2_STRDY</name>
<evidence type="ECO:0008006" key="3">
    <source>
        <dbReference type="Google" id="ProtNLM"/>
    </source>
</evidence>